<dbReference type="InterPro" id="IPR002656">
    <property type="entry name" value="Acyl_transf_3_dom"/>
</dbReference>
<dbReference type="EMBL" id="LLZG01000009">
    <property type="protein sequence ID" value="KUL45755.1"/>
    <property type="molecule type" value="Genomic_DNA"/>
</dbReference>
<dbReference type="RefSeq" id="WP_062698147.1">
    <property type="nucleotide sequence ID" value="NZ_LLZG01000009.1"/>
</dbReference>
<name>A0A0X3VLU5_9ACTN</name>
<feature type="transmembrane region" description="Helical" evidence="1">
    <location>
        <begin position="348"/>
        <end position="367"/>
    </location>
</feature>
<keyword evidence="1" id="KW-0472">Membrane</keyword>
<evidence type="ECO:0000256" key="1">
    <source>
        <dbReference type="SAM" id="Phobius"/>
    </source>
</evidence>
<protein>
    <recommendedName>
        <fullName evidence="2">Acyltransferase 3 domain-containing protein</fullName>
    </recommendedName>
</protein>
<feature type="transmembrane region" description="Helical" evidence="1">
    <location>
        <begin position="195"/>
        <end position="213"/>
    </location>
</feature>
<keyword evidence="1" id="KW-0812">Transmembrane</keyword>
<evidence type="ECO:0000313" key="4">
    <source>
        <dbReference type="Proteomes" id="UP000053923"/>
    </source>
</evidence>
<feature type="transmembrane region" description="Helical" evidence="1">
    <location>
        <begin position="315"/>
        <end position="342"/>
    </location>
</feature>
<evidence type="ECO:0000259" key="2">
    <source>
        <dbReference type="Pfam" id="PF01757"/>
    </source>
</evidence>
<feature type="transmembrane region" description="Helical" evidence="1">
    <location>
        <begin position="248"/>
        <end position="268"/>
    </location>
</feature>
<feature type="domain" description="Acyltransferase 3" evidence="2">
    <location>
        <begin position="16"/>
        <end position="367"/>
    </location>
</feature>
<comment type="caution">
    <text evidence="3">The sequence shown here is derived from an EMBL/GenBank/DDBJ whole genome shotgun (WGS) entry which is preliminary data.</text>
</comment>
<dbReference type="PANTHER" id="PTHR36927:SF3">
    <property type="entry name" value="GLUCANS BIOSYNTHESIS PROTEIN C"/>
    <property type="match status" value="1"/>
</dbReference>
<proteinExistence type="predicted"/>
<evidence type="ECO:0000313" key="3">
    <source>
        <dbReference type="EMBL" id="KUL45755.1"/>
    </source>
</evidence>
<feature type="transmembrane region" description="Helical" evidence="1">
    <location>
        <begin position="20"/>
        <end position="38"/>
    </location>
</feature>
<keyword evidence="4" id="KW-1185">Reference proteome</keyword>
<reference evidence="4" key="1">
    <citation type="submission" date="2015-10" db="EMBL/GenBank/DDBJ databases">
        <authorList>
            <person name="Ju K.-S."/>
            <person name="Doroghazi J.R."/>
            <person name="Metcalf W.W."/>
        </authorList>
    </citation>
    <scope>NUCLEOTIDE SEQUENCE [LARGE SCALE GENOMIC DNA]</scope>
    <source>
        <strain evidence="4">NRRL 3151</strain>
    </source>
</reference>
<accession>A0A0X3VLU5</accession>
<feature type="transmembrane region" description="Helical" evidence="1">
    <location>
        <begin position="159"/>
        <end position="183"/>
    </location>
</feature>
<dbReference type="Pfam" id="PF01757">
    <property type="entry name" value="Acyl_transf_3"/>
    <property type="match status" value="1"/>
</dbReference>
<keyword evidence="1" id="KW-1133">Transmembrane helix</keyword>
<dbReference type="PANTHER" id="PTHR36927">
    <property type="entry name" value="BLR4337 PROTEIN"/>
    <property type="match status" value="1"/>
</dbReference>
<gene>
    <name evidence="3" type="ORF">ADL12_02985</name>
</gene>
<feature type="transmembrane region" description="Helical" evidence="1">
    <location>
        <begin position="53"/>
        <end position="73"/>
    </location>
</feature>
<feature type="transmembrane region" description="Helical" evidence="1">
    <location>
        <begin position="94"/>
        <end position="115"/>
    </location>
</feature>
<feature type="transmembrane region" description="Helical" evidence="1">
    <location>
        <begin position="219"/>
        <end position="236"/>
    </location>
</feature>
<sequence>MSAQTQAPATAPRRSELDALRVLVVLGLVFFHSGLVFSPDDDFYVKNAETTDAVTVLAGLAVVWAMPMLFLVAGIGSRYSIRRRGPARFTRERLLRLGVPLVFATLVLCPLPQWLRLRAADPGYEESYWRFWPRFLAVRPDPADFPFVLDGEHFETGHLWFVVLLLTFSLLLAPVAAPLAVWAERVGRAVERRPAVLLLPALPLAAINAFLGMEEGFAGWNRWAYLVFFLFGHALADDGRVRAALRRLAVPVGVSGLVLFAGTAPGFLSLDNPFTDWSAFALVTRAVFGAAGWCWVVAILGLLDRPREVRTPSRVMVYLGIAALPVYVLHQPVVVAVAYGVVGWSAPIAVKYAVIVTGSLVVILALYEGLVRRTRLTRFLFGMRPAPTKALSS</sequence>
<dbReference type="InterPro" id="IPR050623">
    <property type="entry name" value="Glucan_succinyl_AcylTrfase"/>
</dbReference>
<dbReference type="GO" id="GO:0016747">
    <property type="term" value="F:acyltransferase activity, transferring groups other than amino-acyl groups"/>
    <property type="evidence" value="ECO:0007669"/>
    <property type="project" value="InterPro"/>
</dbReference>
<dbReference type="Proteomes" id="UP000053923">
    <property type="component" value="Unassembled WGS sequence"/>
</dbReference>
<dbReference type="AlphaFoldDB" id="A0A0X3VLU5"/>
<feature type="transmembrane region" description="Helical" evidence="1">
    <location>
        <begin position="280"/>
        <end position="303"/>
    </location>
</feature>
<organism evidence="3 4">
    <name type="scientific">Streptomyces regalis</name>
    <dbReference type="NCBI Taxonomy" id="68262"/>
    <lineage>
        <taxon>Bacteria</taxon>
        <taxon>Bacillati</taxon>
        <taxon>Actinomycetota</taxon>
        <taxon>Actinomycetes</taxon>
        <taxon>Kitasatosporales</taxon>
        <taxon>Streptomycetaceae</taxon>
        <taxon>Streptomyces</taxon>
    </lineage>
</organism>